<evidence type="ECO:0000259" key="1">
    <source>
        <dbReference type="Pfam" id="PF06812"/>
    </source>
</evidence>
<dbReference type="PANTHER" id="PTHR37951:SF1">
    <property type="entry name" value="TYPE VI SECRETION SYSTEM COMPONENT TSSA1"/>
    <property type="match status" value="1"/>
</dbReference>
<gene>
    <name evidence="2" type="primary">tssA</name>
    <name evidence="2" type="ORF">G3O07_04370</name>
</gene>
<dbReference type="InterPro" id="IPR017740">
    <property type="entry name" value="TssA-like"/>
</dbReference>
<dbReference type="Proteomes" id="UP000471751">
    <property type="component" value="Unassembled WGS sequence"/>
</dbReference>
<dbReference type="EMBL" id="JAAHBT010000038">
    <property type="protein sequence ID" value="NES09134.1"/>
    <property type="molecule type" value="Genomic_DNA"/>
</dbReference>
<dbReference type="Pfam" id="PF06812">
    <property type="entry name" value="ImpA_N"/>
    <property type="match status" value="1"/>
</dbReference>
<dbReference type="InterPro" id="IPR010657">
    <property type="entry name" value="ImpA_N"/>
</dbReference>
<sequence>MNVDDYIAALAREGCGEHLEYDPEFLELINQVTAREESQYGDYVHVPEPIDWISIEARCISLFKRTHDLRVAVCLARAWLEREGLVGFANGLQLVAFLLQARWEGVYPRLSADDQFDPLVRINALAELAVPSTVVARLRREVLARTVDGDSLCCSDLALIASTNESCERDECLVRLTGLIEPICSADLMRGLGVLKRIKRLLVDIGQCLDEHTGLAAVSPLQTLVQLLQQWIQVVDSRLRNTLSANVIERIEERPVHHVGVAQYAGSKAFSSREEVVIALEAIEAYYSLHEPSSPIPMLVRRVRRLAGKDFLEIIAELAPSSIDDMRALAGAQED</sequence>
<name>A0A6I5RLZ5_9PSED</name>
<organism evidence="2 3">
    <name type="scientific">Pseudomonas laurentiana</name>
    <dbReference type="NCBI Taxonomy" id="2364649"/>
    <lineage>
        <taxon>Bacteria</taxon>
        <taxon>Pseudomonadati</taxon>
        <taxon>Pseudomonadota</taxon>
        <taxon>Gammaproteobacteria</taxon>
        <taxon>Pseudomonadales</taxon>
        <taxon>Pseudomonadaceae</taxon>
        <taxon>Pseudomonas</taxon>
    </lineage>
</organism>
<feature type="domain" description="ImpA N-terminal" evidence="1">
    <location>
        <begin position="13"/>
        <end position="129"/>
    </location>
</feature>
<dbReference type="AlphaFoldDB" id="A0A6I5RLZ5"/>
<proteinExistence type="predicted"/>
<reference evidence="2 3" key="1">
    <citation type="submission" date="2020-02" db="EMBL/GenBank/DDBJ databases">
        <title>Broccoli isolated Pseudomonas sp.</title>
        <authorList>
            <person name="Fujikawa T."/>
            <person name="Sawada H."/>
        </authorList>
    </citation>
    <scope>NUCLEOTIDE SEQUENCE [LARGE SCALE GENOMIC DNA]</scope>
    <source>
        <strain evidence="2 3">JCM 32154</strain>
    </source>
</reference>
<comment type="caution">
    <text evidence="2">The sequence shown here is derived from an EMBL/GenBank/DDBJ whole genome shotgun (WGS) entry which is preliminary data.</text>
</comment>
<dbReference type="NCBIfam" id="TIGR03363">
    <property type="entry name" value="VI_chp_8"/>
    <property type="match status" value="1"/>
</dbReference>
<keyword evidence="3" id="KW-1185">Reference proteome</keyword>
<dbReference type="PANTHER" id="PTHR37951">
    <property type="entry name" value="CYTOPLASMIC PROTEIN-RELATED"/>
    <property type="match status" value="1"/>
</dbReference>
<evidence type="ECO:0000313" key="3">
    <source>
        <dbReference type="Proteomes" id="UP000471751"/>
    </source>
</evidence>
<accession>A0A6I5RLZ5</accession>
<protein>
    <submittedName>
        <fullName evidence="2">Type VI secretion system protein TssA</fullName>
    </submittedName>
</protein>
<evidence type="ECO:0000313" key="2">
    <source>
        <dbReference type="EMBL" id="NES09134.1"/>
    </source>
</evidence>
<dbReference type="RefSeq" id="WP_163933027.1">
    <property type="nucleotide sequence ID" value="NZ_BMQU01000002.1"/>
</dbReference>